<feature type="domain" description="Serine aminopeptidase S33" evidence="2">
    <location>
        <begin position="73"/>
        <end position="263"/>
    </location>
</feature>
<dbReference type="Pfam" id="PF12146">
    <property type="entry name" value="Hydrolase_4"/>
    <property type="match status" value="1"/>
</dbReference>
<dbReference type="PANTHER" id="PTHR42886">
    <property type="entry name" value="RE40534P-RELATED"/>
    <property type="match status" value="1"/>
</dbReference>
<accession>A0A1Y1VHA9</accession>
<dbReference type="PANTHER" id="PTHR42886:SF29">
    <property type="entry name" value="PUMMELIG, ISOFORM A"/>
    <property type="match status" value="1"/>
</dbReference>
<dbReference type="InterPro" id="IPR022742">
    <property type="entry name" value="Hydrolase_4"/>
</dbReference>
<name>A0A1Y1VHA9_9FUNG</name>
<protein>
    <submittedName>
        <fullName evidence="3">Hydrolase, alpha/beta domain protein</fullName>
    </submittedName>
</protein>
<evidence type="ECO:0000313" key="4">
    <source>
        <dbReference type="Proteomes" id="UP000193719"/>
    </source>
</evidence>
<dbReference type="STRING" id="1754191.A0A1Y1VHA9"/>
<dbReference type="EMBL" id="MCFH01000009">
    <property type="protein sequence ID" value="ORX55463.1"/>
    <property type="molecule type" value="Genomic_DNA"/>
</dbReference>
<dbReference type="GO" id="GO:0016787">
    <property type="term" value="F:hydrolase activity"/>
    <property type="evidence" value="ECO:0007669"/>
    <property type="project" value="UniProtKB-KW"/>
</dbReference>
<dbReference type="Proteomes" id="UP000193719">
    <property type="component" value="Unassembled WGS sequence"/>
</dbReference>
<evidence type="ECO:0000259" key="2">
    <source>
        <dbReference type="Pfam" id="PF12146"/>
    </source>
</evidence>
<proteinExistence type="inferred from homology"/>
<comment type="similarity">
    <text evidence="1">Belongs to the peptidase S33 family. ABHD4/ABHD5 subfamily.</text>
</comment>
<sequence length="289" mass="33606">MKSNLQEFYEKFPNQTHILNNGKSFTYRYYKNSNSKATLLLLTGGIGLSDLLFSHFDKFSKEYSVLVFDYQIHLSTIKELIDSISELLRFLNEKVWLVGQSLGGIISQIFAKQYPDQVEGMIISNSCSLPKDMKPESYECLSKMLKAQQSFKTILKFIPFSIVRILIKNSIKKMSKDCYTEEEKSIFKDFYELTDKQLKKEFENHMIDLLINTEQYMDMVPNDFKKWDDKVLLILSEDDETFNESCKKELVSIMSNPTVETKLTGGHLALVVKCEEYIKVVSGYINKRI</sequence>
<keyword evidence="4" id="KW-1185">Reference proteome</keyword>
<keyword evidence="3" id="KW-0378">Hydrolase</keyword>
<comment type="caution">
    <text evidence="3">The sequence shown here is derived from an EMBL/GenBank/DDBJ whole genome shotgun (WGS) entry which is preliminary data.</text>
</comment>
<evidence type="ECO:0000313" key="3">
    <source>
        <dbReference type="EMBL" id="ORX55463.1"/>
    </source>
</evidence>
<dbReference type="SUPFAM" id="SSF53474">
    <property type="entry name" value="alpha/beta-Hydrolases"/>
    <property type="match status" value="1"/>
</dbReference>
<gene>
    <name evidence="3" type="ORF">BCR36DRAFT_581473</name>
</gene>
<reference evidence="3 4" key="1">
    <citation type="submission" date="2016-08" db="EMBL/GenBank/DDBJ databases">
        <title>Genomes of anaerobic fungi encode conserved fungal cellulosomes for biomass hydrolysis.</title>
        <authorList>
            <consortium name="DOE Joint Genome Institute"/>
            <person name="Haitjema C.H."/>
            <person name="Gilmore S.P."/>
            <person name="Henske J.K."/>
            <person name="Solomon K.V."/>
            <person name="De Groot R."/>
            <person name="Kuo A."/>
            <person name="Mondo S.J."/>
            <person name="Salamov A.A."/>
            <person name="Labutti K."/>
            <person name="Zhao Z."/>
            <person name="Chiniquy J."/>
            <person name="Barry K."/>
            <person name="Brewer H.M."/>
            <person name="Purvine S.O."/>
            <person name="Wright A.T."/>
            <person name="Boxma B."/>
            <person name="Van Alen T."/>
            <person name="Hackstein J.H."/>
            <person name="Baker S.E."/>
            <person name="Grigoriev I.V."/>
            <person name="O'Malley M.A."/>
        </authorList>
    </citation>
    <scope>NUCLEOTIDE SEQUENCE [LARGE SCALE GENOMIC DNA]</scope>
    <source>
        <strain evidence="4">finn</strain>
    </source>
</reference>
<dbReference type="OrthoDB" id="2498029at2759"/>
<evidence type="ECO:0000256" key="1">
    <source>
        <dbReference type="ARBA" id="ARBA00038097"/>
    </source>
</evidence>
<reference evidence="3 4" key="2">
    <citation type="submission" date="2016-08" db="EMBL/GenBank/DDBJ databases">
        <title>Pervasive Adenine N6-methylation of Active Genes in Fungi.</title>
        <authorList>
            <consortium name="DOE Joint Genome Institute"/>
            <person name="Mondo S.J."/>
            <person name="Dannebaum R.O."/>
            <person name="Kuo R.C."/>
            <person name="Labutti K."/>
            <person name="Haridas S."/>
            <person name="Kuo A."/>
            <person name="Salamov A."/>
            <person name="Ahrendt S.R."/>
            <person name="Lipzen A."/>
            <person name="Sullivan W."/>
            <person name="Andreopoulos W.B."/>
            <person name="Clum A."/>
            <person name="Lindquist E."/>
            <person name="Daum C."/>
            <person name="Ramamoorthy G.K."/>
            <person name="Gryganskyi A."/>
            <person name="Culley D."/>
            <person name="Magnuson J.K."/>
            <person name="James T.Y."/>
            <person name="O'Malley M.A."/>
            <person name="Stajich J.E."/>
            <person name="Spatafora J.W."/>
            <person name="Visel A."/>
            <person name="Grigoriev I.V."/>
        </authorList>
    </citation>
    <scope>NUCLEOTIDE SEQUENCE [LARGE SCALE GENOMIC DNA]</scope>
    <source>
        <strain evidence="4">finn</strain>
    </source>
</reference>
<dbReference type="InterPro" id="IPR029058">
    <property type="entry name" value="AB_hydrolase_fold"/>
</dbReference>
<dbReference type="Gene3D" id="3.40.50.1820">
    <property type="entry name" value="alpha/beta hydrolase"/>
    <property type="match status" value="1"/>
</dbReference>
<organism evidence="3 4">
    <name type="scientific">Piromyces finnis</name>
    <dbReference type="NCBI Taxonomy" id="1754191"/>
    <lineage>
        <taxon>Eukaryota</taxon>
        <taxon>Fungi</taxon>
        <taxon>Fungi incertae sedis</taxon>
        <taxon>Chytridiomycota</taxon>
        <taxon>Chytridiomycota incertae sedis</taxon>
        <taxon>Neocallimastigomycetes</taxon>
        <taxon>Neocallimastigales</taxon>
        <taxon>Neocallimastigaceae</taxon>
        <taxon>Piromyces</taxon>
    </lineage>
</organism>
<dbReference type="AlphaFoldDB" id="A0A1Y1VHA9"/>